<name>A0A4C1TYD4_EUMVA</name>
<protein>
    <submittedName>
        <fullName evidence="2">Uncharacterized protein</fullName>
    </submittedName>
</protein>
<dbReference type="EMBL" id="BGZK01000103">
    <property type="protein sequence ID" value="GBP19027.1"/>
    <property type="molecule type" value="Genomic_DNA"/>
</dbReference>
<feature type="region of interest" description="Disordered" evidence="1">
    <location>
        <begin position="119"/>
        <end position="147"/>
    </location>
</feature>
<proteinExistence type="predicted"/>
<feature type="compositionally biased region" description="Pro residues" evidence="1">
    <location>
        <begin position="137"/>
        <end position="147"/>
    </location>
</feature>
<evidence type="ECO:0000256" key="1">
    <source>
        <dbReference type="SAM" id="MobiDB-lite"/>
    </source>
</evidence>
<feature type="region of interest" description="Disordered" evidence="1">
    <location>
        <begin position="67"/>
        <end position="96"/>
    </location>
</feature>
<keyword evidence="3" id="KW-1185">Reference proteome</keyword>
<gene>
    <name evidence="2" type="ORF">EVAR_78496_1</name>
</gene>
<evidence type="ECO:0000313" key="3">
    <source>
        <dbReference type="Proteomes" id="UP000299102"/>
    </source>
</evidence>
<sequence>MHDGRPEVARSLSGPSSLNSEAIINWAGYVKGGRSLHCNAALINASTCVVREKNKRQPKLYARLLTRGRTELAPHTNGGNARAGRRPATPARAHPASLLPDTFNLKLTTRLLFVQRDGRPTRTAKTRERHAHAACATPPPPPPPPPM</sequence>
<evidence type="ECO:0000313" key="2">
    <source>
        <dbReference type="EMBL" id="GBP19027.1"/>
    </source>
</evidence>
<feature type="compositionally biased region" description="Low complexity" evidence="1">
    <location>
        <begin position="75"/>
        <end position="96"/>
    </location>
</feature>
<accession>A0A4C1TYD4</accession>
<reference evidence="2 3" key="1">
    <citation type="journal article" date="2019" name="Commun. Biol.">
        <title>The bagworm genome reveals a unique fibroin gene that provides high tensile strength.</title>
        <authorList>
            <person name="Kono N."/>
            <person name="Nakamura H."/>
            <person name="Ohtoshi R."/>
            <person name="Tomita M."/>
            <person name="Numata K."/>
            <person name="Arakawa K."/>
        </authorList>
    </citation>
    <scope>NUCLEOTIDE SEQUENCE [LARGE SCALE GENOMIC DNA]</scope>
</reference>
<comment type="caution">
    <text evidence="2">The sequence shown here is derived from an EMBL/GenBank/DDBJ whole genome shotgun (WGS) entry which is preliminary data.</text>
</comment>
<feature type="compositionally biased region" description="Basic residues" evidence="1">
    <location>
        <begin position="122"/>
        <end position="132"/>
    </location>
</feature>
<dbReference type="AlphaFoldDB" id="A0A4C1TYD4"/>
<organism evidence="2 3">
    <name type="scientific">Eumeta variegata</name>
    <name type="common">Bagworm moth</name>
    <name type="synonym">Eumeta japonica</name>
    <dbReference type="NCBI Taxonomy" id="151549"/>
    <lineage>
        <taxon>Eukaryota</taxon>
        <taxon>Metazoa</taxon>
        <taxon>Ecdysozoa</taxon>
        <taxon>Arthropoda</taxon>
        <taxon>Hexapoda</taxon>
        <taxon>Insecta</taxon>
        <taxon>Pterygota</taxon>
        <taxon>Neoptera</taxon>
        <taxon>Endopterygota</taxon>
        <taxon>Lepidoptera</taxon>
        <taxon>Glossata</taxon>
        <taxon>Ditrysia</taxon>
        <taxon>Tineoidea</taxon>
        <taxon>Psychidae</taxon>
        <taxon>Oiketicinae</taxon>
        <taxon>Eumeta</taxon>
    </lineage>
</organism>
<dbReference type="Proteomes" id="UP000299102">
    <property type="component" value="Unassembled WGS sequence"/>
</dbReference>